<protein>
    <recommendedName>
        <fullName evidence="3">Methyltransferase domain-containing protein</fullName>
    </recommendedName>
</protein>
<organism evidence="1 2">
    <name type="scientific">Phaeospirillum tilakii</name>
    <dbReference type="NCBI Taxonomy" id="741673"/>
    <lineage>
        <taxon>Bacteria</taxon>
        <taxon>Pseudomonadati</taxon>
        <taxon>Pseudomonadota</taxon>
        <taxon>Alphaproteobacteria</taxon>
        <taxon>Rhodospirillales</taxon>
        <taxon>Rhodospirillaceae</taxon>
        <taxon>Phaeospirillum</taxon>
    </lineage>
</organism>
<name>A0ABW5CEP8_9PROT</name>
<dbReference type="SUPFAM" id="SSF53335">
    <property type="entry name" value="S-adenosyl-L-methionine-dependent methyltransferases"/>
    <property type="match status" value="1"/>
</dbReference>
<evidence type="ECO:0008006" key="3">
    <source>
        <dbReference type="Google" id="ProtNLM"/>
    </source>
</evidence>
<accession>A0ABW5CEP8</accession>
<reference evidence="2" key="1">
    <citation type="journal article" date="2019" name="Int. J. Syst. Evol. Microbiol.">
        <title>The Global Catalogue of Microorganisms (GCM) 10K type strain sequencing project: providing services to taxonomists for standard genome sequencing and annotation.</title>
        <authorList>
            <consortium name="The Broad Institute Genomics Platform"/>
            <consortium name="The Broad Institute Genome Sequencing Center for Infectious Disease"/>
            <person name="Wu L."/>
            <person name="Ma J."/>
        </authorList>
    </citation>
    <scope>NUCLEOTIDE SEQUENCE [LARGE SCALE GENOMIC DNA]</scope>
    <source>
        <strain evidence="2">KCTC 15012</strain>
    </source>
</reference>
<evidence type="ECO:0000313" key="2">
    <source>
        <dbReference type="Proteomes" id="UP001597296"/>
    </source>
</evidence>
<proteinExistence type="predicted"/>
<comment type="caution">
    <text evidence="1">The sequence shown here is derived from an EMBL/GenBank/DDBJ whole genome shotgun (WGS) entry which is preliminary data.</text>
</comment>
<keyword evidence="2" id="KW-1185">Reference proteome</keyword>
<dbReference type="Gene3D" id="3.40.50.150">
    <property type="entry name" value="Vaccinia Virus protein VP39"/>
    <property type="match status" value="1"/>
</dbReference>
<dbReference type="InterPro" id="IPR029063">
    <property type="entry name" value="SAM-dependent_MTases_sf"/>
</dbReference>
<evidence type="ECO:0000313" key="1">
    <source>
        <dbReference type="EMBL" id="MFD2235263.1"/>
    </source>
</evidence>
<sequence length="330" mass="34920">MTDLSSPRFLKIDILRYLGLDAPPRHLLDPLTIGVVPRAFLPQVEDLSRDWVASVGVPALRLLARRRGAAGCRAFCAVGTGTGLDALAAAEILGATTIGLTDLFPEVVATAAANLRDNLRPGHAIEILGGAGDLLAPLRDQGVRFDLIYENLPNLPLADDRLLERDRTSGSFVAARAEVVPAVARDWLLTLHYLLLEQARDLLAPGGAVVATLGARVPLRVLEEMVRAAGFRPELLTFGWKTQSEAEAVIGAYAGWEARGRGPFVFYPAQRLEAVFAGRDPAAAAGAAATIEAELAPWRLDARAALAALGRGETIGHAVAVVQASPETAA</sequence>
<dbReference type="CDD" id="cd02440">
    <property type="entry name" value="AdoMet_MTases"/>
    <property type="match status" value="1"/>
</dbReference>
<dbReference type="RefSeq" id="WP_377318283.1">
    <property type="nucleotide sequence ID" value="NZ_JBHUIY010000040.1"/>
</dbReference>
<dbReference type="Proteomes" id="UP001597296">
    <property type="component" value="Unassembled WGS sequence"/>
</dbReference>
<gene>
    <name evidence="1" type="ORF">ACFSNB_15755</name>
</gene>
<dbReference type="EMBL" id="JBHUIY010000040">
    <property type="protein sequence ID" value="MFD2235263.1"/>
    <property type="molecule type" value="Genomic_DNA"/>
</dbReference>